<evidence type="ECO:0000313" key="2">
    <source>
        <dbReference type="EMBL" id="KXB53157.1"/>
    </source>
</evidence>
<dbReference type="InterPro" id="IPR017853">
    <property type="entry name" value="GH"/>
</dbReference>
<dbReference type="STRING" id="467210.HMPREF1866_02685"/>
<dbReference type="OrthoDB" id="10730at2"/>
<dbReference type="PANTHER" id="PTHR35882:SF2">
    <property type="entry name" value="PELA"/>
    <property type="match status" value="1"/>
</dbReference>
<name>A0A133ZCK3_9FIRM</name>
<dbReference type="PATRIC" id="fig|467210.3.peg.2661"/>
<comment type="caution">
    <text evidence="2">The sequence shown here is derived from an EMBL/GenBank/DDBJ whole genome shotgun (WGS) entry which is preliminary data.</text>
</comment>
<dbReference type="Gene3D" id="3.20.20.70">
    <property type="entry name" value="Aldolase class I"/>
    <property type="match status" value="1"/>
</dbReference>
<dbReference type="EMBL" id="LSDA01000141">
    <property type="protein sequence ID" value="KXB53157.1"/>
    <property type="molecule type" value="Genomic_DNA"/>
</dbReference>
<evidence type="ECO:0000259" key="1">
    <source>
        <dbReference type="Pfam" id="PF03537"/>
    </source>
</evidence>
<dbReference type="PANTHER" id="PTHR35882">
    <property type="entry name" value="PELA"/>
    <property type="match status" value="1"/>
</dbReference>
<dbReference type="SUPFAM" id="SSF51445">
    <property type="entry name" value="(Trans)glycosidases"/>
    <property type="match status" value="1"/>
</dbReference>
<proteinExistence type="predicted"/>
<dbReference type="RefSeq" id="WP_060932216.1">
    <property type="nucleotide sequence ID" value="NZ_KQ959848.1"/>
</dbReference>
<dbReference type="Pfam" id="PF03537">
    <property type="entry name" value="Glyco_hydro_114"/>
    <property type="match status" value="1"/>
</dbReference>
<dbReference type="AlphaFoldDB" id="A0A133ZCK3"/>
<gene>
    <name evidence="2" type="ORF">HMPREF1866_02685</name>
</gene>
<feature type="domain" description="Glycoside-hydrolase family GH114 TIM-barrel" evidence="1">
    <location>
        <begin position="46"/>
        <end position="263"/>
    </location>
</feature>
<dbReference type="InterPro" id="IPR013785">
    <property type="entry name" value="Aldolase_TIM"/>
</dbReference>
<reference evidence="3" key="1">
    <citation type="submission" date="2016-01" db="EMBL/GenBank/DDBJ databases">
        <authorList>
            <person name="Mitreva M."/>
            <person name="Pepin K.H."/>
            <person name="Mihindukulasuriya K.A."/>
            <person name="Fulton R."/>
            <person name="Fronick C."/>
            <person name="O'Laughlin M."/>
            <person name="Miner T."/>
            <person name="Herter B."/>
            <person name="Rosa B.A."/>
            <person name="Cordes M."/>
            <person name="Tomlinson C."/>
            <person name="Wollam A."/>
            <person name="Palsikar V.B."/>
            <person name="Mardis E.R."/>
            <person name="Wilson R.K."/>
        </authorList>
    </citation>
    <scope>NUCLEOTIDE SEQUENCE [LARGE SCALE GENOMIC DNA]</scope>
    <source>
        <strain evidence="3">DNF00896</strain>
    </source>
</reference>
<sequence>MKKFVLIVVAVVCGLVLFDFAKADFMADKYYGVFIGISKEDGMKLNNYEVLVLEPTEYDKDDIKKLHEKNKKIYAYLNIGSLENYRPYYEEFKDKTLGTYENWEDEYWMDVSDKNWQNLIVDELGKSIVDKGFDGFFIDNCDVYYQFPEEKIFDGLCLILKGIQKYNLYTIINGGDTFVRKCIDEKIAKEMFDGVNQECVFTSIDFENKKYGKKSAKDREYFIQYLNKAKMDGLKVFLTEYGADIRTLQEIERYCKDNGFHWYNARNLELK</sequence>
<evidence type="ECO:0000313" key="3">
    <source>
        <dbReference type="Proteomes" id="UP000070394"/>
    </source>
</evidence>
<dbReference type="InterPro" id="IPR004352">
    <property type="entry name" value="GH114_TIM-barrel"/>
</dbReference>
<dbReference type="Proteomes" id="UP000070394">
    <property type="component" value="Unassembled WGS sequence"/>
</dbReference>
<organism evidence="2 3">
    <name type="scientific">Lachnoanaerobaculum saburreum</name>
    <dbReference type="NCBI Taxonomy" id="467210"/>
    <lineage>
        <taxon>Bacteria</taxon>
        <taxon>Bacillati</taxon>
        <taxon>Bacillota</taxon>
        <taxon>Clostridia</taxon>
        <taxon>Lachnospirales</taxon>
        <taxon>Lachnospiraceae</taxon>
        <taxon>Lachnoanaerobaculum</taxon>
    </lineage>
</organism>
<keyword evidence="3" id="KW-1185">Reference proteome</keyword>
<protein>
    <recommendedName>
        <fullName evidence="1">Glycoside-hydrolase family GH114 TIM-barrel domain-containing protein</fullName>
    </recommendedName>
</protein>
<accession>A0A133ZCK3</accession>